<gene>
    <name evidence="2" type="ORF">Adt_06239</name>
</gene>
<dbReference type="AlphaFoldDB" id="A0ABD1V6E4"/>
<dbReference type="Proteomes" id="UP001604336">
    <property type="component" value="Unassembled WGS sequence"/>
</dbReference>
<name>A0ABD1V6E4_9LAMI</name>
<feature type="compositionally biased region" description="Polar residues" evidence="1">
    <location>
        <begin position="10"/>
        <end position="29"/>
    </location>
</feature>
<accession>A0ABD1V6E4</accession>
<evidence type="ECO:0000313" key="3">
    <source>
        <dbReference type="Proteomes" id="UP001604336"/>
    </source>
</evidence>
<comment type="caution">
    <text evidence="2">The sequence shown here is derived from an EMBL/GenBank/DDBJ whole genome shotgun (WGS) entry which is preliminary data.</text>
</comment>
<protein>
    <submittedName>
        <fullName evidence="2">Retroelement</fullName>
    </submittedName>
</protein>
<evidence type="ECO:0000256" key="1">
    <source>
        <dbReference type="SAM" id="MobiDB-lite"/>
    </source>
</evidence>
<proteinExistence type="predicted"/>
<feature type="region of interest" description="Disordered" evidence="1">
    <location>
        <begin position="1"/>
        <end position="34"/>
    </location>
</feature>
<sequence>MPQKNFGNEPATQRSVHSVNEQFESQQGTPKLERTNVIRYESMTELSPRTMRTLLGELTQDIVEQDAIESGQITFESKKKMIVDKNPFLHPVGVDMVKLGLLRFKLVVDNGKDELRPRAFERLKEKTVVEEERSQSAR</sequence>
<dbReference type="EMBL" id="JBFOLK010000002">
    <property type="protein sequence ID" value="KAL2532888.1"/>
    <property type="molecule type" value="Genomic_DNA"/>
</dbReference>
<reference evidence="3" key="1">
    <citation type="submission" date="2024-07" db="EMBL/GenBank/DDBJ databases">
        <title>Two chromosome-level genome assemblies of Korean endemic species Abeliophyllum distichum and Forsythia ovata (Oleaceae).</title>
        <authorList>
            <person name="Jang H."/>
        </authorList>
    </citation>
    <scope>NUCLEOTIDE SEQUENCE [LARGE SCALE GENOMIC DNA]</scope>
</reference>
<organism evidence="2 3">
    <name type="scientific">Abeliophyllum distichum</name>
    <dbReference type="NCBI Taxonomy" id="126358"/>
    <lineage>
        <taxon>Eukaryota</taxon>
        <taxon>Viridiplantae</taxon>
        <taxon>Streptophyta</taxon>
        <taxon>Embryophyta</taxon>
        <taxon>Tracheophyta</taxon>
        <taxon>Spermatophyta</taxon>
        <taxon>Magnoliopsida</taxon>
        <taxon>eudicotyledons</taxon>
        <taxon>Gunneridae</taxon>
        <taxon>Pentapetalae</taxon>
        <taxon>asterids</taxon>
        <taxon>lamiids</taxon>
        <taxon>Lamiales</taxon>
        <taxon>Oleaceae</taxon>
        <taxon>Forsythieae</taxon>
        <taxon>Abeliophyllum</taxon>
    </lineage>
</organism>
<evidence type="ECO:0000313" key="2">
    <source>
        <dbReference type="EMBL" id="KAL2532888.1"/>
    </source>
</evidence>
<keyword evidence="3" id="KW-1185">Reference proteome</keyword>